<dbReference type="RefSeq" id="XP_019037382.1">
    <property type="nucleotide sequence ID" value="XM_019182149.1"/>
</dbReference>
<evidence type="ECO:0000256" key="6">
    <source>
        <dbReference type="RuleBase" id="RU361277"/>
    </source>
</evidence>
<dbReference type="GO" id="GO:0005737">
    <property type="term" value="C:cytoplasm"/>
    <property type="evidence" value="ECO:0007669"/>
    <property type="project" value="TreeGrafter"/>
</dbReference>
<evidence type="ECO:0000313" key="9">
    <source>
        <dbReference type="EMBL" id="ODQ58175.1"/>
    </source>
</evidence>
<comment type="similarity">
    <text evidence="2 6">Belongs to the zinc-containing alcohol dehydrogenase family.</text>
</comment>
<dbReference type="InterPro" id="IPR013154">
    <property type="entry name" value="ADH-like_N"/>
</dbReference>
<dbReference type="SUPFAM" id="SSF50129">
    <property type="entry name" value="GroES-like"/>
    <property type="match status" value="1"/>
</dbReference>
<dbReference type="InterPro" id="IPR036291">
    <property type="entry name" value="NAD(P)-bd_dom_sf"/>
</dbReference>
<evidence type="ECO:0000256" key="3">
    <source>
        <dbReference type="ARBA" id="ARBA00022723"/>
    </source>
</evidence>
<evidence type="ECO:0000259" key="7">
    <source>
        <dbReference type="Pfam" id="PF00107"/>
    </source>
</evidence>
<dbReference type="GO" id="GO:0000721">
    <property type="term" value="F:(R,R)-butanediol dehydrogenase activity"/>
    <property type="evidence" value="ECO:0007669"/>
    <property type="project" value="TreeGrafter"/>
</dbReference>
<dbReference type="PROSITE" id="PS00059">
    <property type="entry name" value="ADH_ZINC"/>
    <property type="match status" value="1"/>
</dbReference>
<dbReference type="InterPro" id="IPR002328">
    <property type="entry name" value="ADH_Zn_CS"/>
</dbReference>
<name>A0A1E3NYJ6_WICAA</name>
<dbReference type="Gene3D" id="3.90.180.10">
    <property type="entry name" value="Medium-chain alcohol dehydrogenases, catalytic domain"/>
    <property type="match status" value="1"/>
</dbReference>
<dbReference type="STRING" id="683960.A0A1E3NYJ6"/>
<dbReference type="PANTHER" id="PTHR43161:SF23">
    <property type="entry name" value="(R,R)-BUTANEDIOL DEHYDROGENASE-RELATED"/>
    <property type="match status" value="1"/>
</dbReference>
<evidence type="ECO:0000256" key="5">
    <source>
        <dbReference type="ARBA" id="ARBA00023002"/>
    </source>
</evidence>
<dbReference type="GO" id="GO:0008270">
    <property type="term" value="F:zinc ion binding"/>
    <property type="evidence" value="ECO:0007669"/>
    <property type="project" value="InterPro"/>
</dbReference>
<comment type="cofactor">
    <cofactor evidence="1 6">
        <name>Zn(2+)</name>
        <dbReference type="ChEBI" id="CHEBI:29105"/>
    </cofactor>
</comment>
<keyword evidence="5" id="KW-0560">Oxidoreductase</keyword>
<dbReference type="Pfam" id="PF00107">
    <property type="entry name" value="ADH_zinc_N"/>
    <property type="match status" value="1"/>
</dbReference>
<reference evidence="9 10" key="1">
    <citation type="journal article" date="2016" name="Proc. Natl. Acad. Sci. U.S.A.">
        <title>Comparative genomics of biotechnologically important yeasts.</title>
        <authorList>
            <person name="Riley R."/>
            <person name="Haridas S."/>
            <person name="Wolfe K.H."/>
            <person name="Lopes M.R."/>
            <person name="Hittinger C.T."/>
            <person name="Goeker M."/>
            <person name="Salamov A.A."/>
            <person name="Wisecaver J.H."/>
            <person name="Long T.M."/>
            <person name="Calvey C.H."/>
            <person name="Aerts A.L."/>
            <person name="Barry K.W."/>
            <person name="Choi C."/>
            <person name="Clum A."/>
            <person name="Coughlan A.Y."/>
            <person name="Deshpande S."/>
            <person name="Douglass A.P."/>
            <person name="Hanson S.J."/>
            <person name="Klenk H.-P."/>
            <person name="LaButti K.M."/>
            <person name="Lapidus A."/>
            <person name="Lindquist E.A."/>
            <person name="Lipzen A.M."/>
            <person name="Meier-Kolthoff J.P."/>
            <person name="Ohm R.A."/>
            <person name="Otillar R.P."/>
            <person name="Pangilinan J.L."/>
            <person name="Peng Y."/>
            <person name="Rokas A."/>
            <person name="Rosa C.A."/>
            <person name="Scheuner C."/>
            <person name="Sibirny A.A."/>
            <person name="Slot J.C."/>
            <person name="Stielow J.B."/>
            <person name="Sun H."/>
            <person name="Kurtzman C.P."/>
            <person name="Blackwell M."/>
            <person name="Grigoriev I.V."/>
            <person name="Jeffries T.W."/>
        </authorList>
    </citation>
    <scope>NUCLEOTIDE SEQUENCE [LARGE SCALE GENOMIC DNA]</scope>
    <source>
        <strain evidence="10">ATCC 58044 / CBS 1984 / NCYC 433 / NRRL Y-366-8</strain>
    </source>
</reference>
<protein>
    <recommendedName>
        <fullName evidence="11">Enoyl reductase (ER) domain-containing protein</fullName>
    </recommendedName>
</protein>
<evidence type="ECO:0000256" key="1">
    <source>
        <dbReference type="ARBA" id="ARBA00001947"/>
    </source>
</evidence>
<dbReference type="GO" id="GO:0034079">
    <property type="term" value="P:butanediol biosynthetic process"/>
    <property type="evidence" value="ECO:0007669"/>
    <property type="project" value="TreeGrafter"/>
</dbReference>
<dbReference type="EMBL" id="KV454212">
    <property type="protein sequence ID" value="ODQ58175.1"/>
    <property type="molecule type" value="Genomic_DNA"/>
</dbReference>
<accession>A0A1E3NYJ6</accession>
<feature type="domain" description="Alcohol dehydrogenase-like N-terminal" evidence="8">
    <location>
        <begin position="25"/>
        <end position="165"/>
    </location>
</feature>
<proteinExistence type="inferred from homology"/>
<dbReference type="OrthoDB" id="5363962at2759"/>
<keyword evidence="10" id="KW-1185">Reference proteome</keyword>
<keyword evidence="4 6" id="KW-0862">Zinc</keyword>
<evidence type="ECO:0000313" key="10">
    <source>
        <dbReference type="Proteomes" id="UP000094112"/>
    </source>
</evidence>
<evidence type="ECO:0000256" key="2">
    <source>
        <dbReference type="ARBA" id="ARBA00008072"/>
    </source>
</evidence>
<dbReference type="Proteomes" id="UP000094112">
    <property type="component" value="Unassembled WGS sequence"/>
</dbReference>
<keyword evidence="3 6" id="KW-0479">Metal-binding</keyword>
<sequence>MRGLQYHGAEDIRYNESIPTPQITKPDDVVIKIAYCGICGSDLHEYEEPIFFANAASESGDKISGKKLPLVPGHEFSGVVHDVGEAVTDLKVGDHVVVETTGHCSDRQTYFNEPENKRRDEPTCTNCDLGFTNTCTDLNFLGLGVDNGGLAEYTKYSQQHVLKISNKIPLDVAALIEPLSVVWHAVELSGFKPGEDAVVLGAGPIGLATILVLQAFGASKIVVSEPASIRREQGEFFGAIGYDPSLHGGEATNELKKLGSRGSGFAKSFDCSGLPVTYSTSIHALRAHGVACNVAIWPHKSVAHYVMDLTLEEKSSVGSLGYTRRDFEGVINAIQTGTIPMDKLKQFITGRVGLKSGVANGFLELIEHKDKHIKILISPDLFEK</sequence>
<dbReference type="PANTHER" id="PTHR43161">
    <property type="entry name" value="SORBITOL DEHYDROGENASE"/>
    <property type="match status" value="1"/>
</dbReference>
<evidence type="ECO:0000256" key="4">
    <source>
        <dbReference type="ARBA" id="ARBA00022833"/>
    </source>
</evidence>
<gene>
    <name evidence="9" type="ORF">WICANDRAFT_34103</name>
</gene>
<evidence type="ECO:0008006" key="11">
    <source>
        <dbReference type="Google" id="ProtNLM"/>
    </source>
</evidence>
<dbReference type="InterPro" id="IPR011032">
    <property type="entry name" value="GroES-like_sf"/>
</dbReference>
<dbReference type="AlphaFoldDB" id="A0A1E3NYJ6"/>
<feature type="domain" description="Alcohol dehydrogenase-like C-terminal" evidence="7">
    <location>
        <begin position="204"/>
        <end position="335"/>
    </location>
</feature>
<dbReference type="GeneID" id="30199395"/>
<evidence type="ECO:0000259" key="8">
    <source>
        <dbReference type="Pfam" id="PF08240"/>
    </source>
</evidence>
<dbReference type="CDD" id="cd08233">
    <property type="entry name" value="butanediol_DH_like"/>
    <property type="match status" value="1"/>
</dbReference>
<organism evidence="9 10">
    <name type="scientific">Wickerhamomyces anomalus (strain ATCC 58044 / CBS 1984 / NCYC 433 / NRRL Y-366-8)</name>
    <name type="common">Yeast</name>
    <name type="synonym">Hansenula anomala</name>
    <dbReference type="NCBI Taxonomy" id="683960"/>
    <lineage>
        <taxon>Eukaryota</taxon>
        <taxon>Fungi</taxon>
        <taxon>Dikarya</taxon>
        <taxon>Ascomycota</taxon>
        <taxon>Saccharomycotina</taxon>
        <taxon>Saccharomycetes</taxon>
        <taxon>Phaffomycetales</taxon>
        <taxon>Wickerhamomycetaceae</taxon>
        <taxon>Wickerhamomyces</taxon>
    </lineage>
</organism>
<dbReference type="Pfam" id="PF08240">
    <property type="entry name" value="ADH_N"/>
    <property type="match status" value="1"/>
</dbReference>
<dbReference type="Gene3D" id="3.40.50.720">
    <property type="entry name" value="NAD(P)-binding Rossmann-like Domain"/>
    <property type="match status" value="1"/>
</dbReference>
<dbReference type="InterPro" id="IPR013149">
    <property type="entry name" value="ADH-like_C"/>
</dbReference>
<dbReference type="SUPFAM" id="SSF51735">
    <property type="entry name" value="NAD(P)-binding Rossmann-fold domains"/>
    <property type="match status" value="1"/>
</dbReference>